<accession>A0A562L4Z7</accession>
<dbReference type="AlphaFoldDB" id="A0A562L4Z7"/>
<protein>
    <submittedName>
        <fullName evidence="2">Uncharacterized protein</fullName>
    </submittedName>
</protein>
<dbReference type="OrthoDB" id="6024469at2"/>
<feature type="signal peptide" evidence="1">
    <location>
        <begin position="1"/>
        <end position="21"/>
    </location>
</feature>
<sequence>MKTVKLSLVALLAFAAPIAQANDDLHCKRIRADLVEVLSTEGCKPEHTSCYLGEVDGNHGLDGVTYFKGDPVVGKAPPGAPDATPYSGAFEYHTGEGSLFLREAGIVPPGFVTAIQRIAEGTGEFAGATGYFFVSGTRASGVITTEVTGQLCLPGHGHDDD</sequence>
<organism evidence="2 3">
    <name type="scientific">Luteimonas cucumeris</name>
    <dbReference type="NCBI Taxonomy" id="985012"/>
    <lineage>
        <taxon>Bacteria</taxon>
        <taxon>Pseudomonadati</taxon>
        <taxon>Pseudomonadota</taxon>
        <taxon>Gammaproteobacteria</taxon>
        <taxon>Lysobacterales</taxon>
        <taxon>Lysobacteraceae</taxon>
        <taxon>Luteimonas</taxon>
    </lineage>
</organism>
<evidence type="ECO:0000313" key="3">
    <source>
        <dbReference type="Proteomes" id="UP000315167"/>
    </source>
</evidence>
<dbReference type="EMBL" id="VLKN01000004">
    <property type="protein sequence ID" value="TWI02665.1"/>
    <property type="molecule type" value="Genomic_DNA"/>
</dbReference>
<dbReference type="Proteomes" id="UP000315167">
    <property type="component" value="Unassembled WGS sequence"/>
</dbReference>
<evidence type="ECO:0000313" key="2">
    <source>
        <dbReference type="EMBL" id="TWI02665.1"/>
    </source>
</evidence>
<name>A0A562L4Z7_9GAMM</name>
<keyword evidence="3" id="KW-1185">Reference proteome</keyword>
<comment type="caution">
    <text evidence="2">The sequence shown here is derived from an EMBL/GenBank/DDBJ whole genome shotgun (WGS) entry which is preliminary data.</text>
</comment>
<evidence type="ECO:0000256" key="1">
    <source>
        <dbReference type="SAM" id="SignalP"/>
    </source>
</evidence>
<dbReference type="RefSeq" id="WP_144899272.1">
    <property type="nucleotide sequence ID" value="NZ_VLKN01000004.1"/>
</dbReference>
<proteinExistence type="predicted"/>
<feature type="chain" id="PRO_5022164596" evidence="1">
    <location>
        <begin position="22"/>
        <end position="161"/>
    </location>
</feature>
<reference evidence="2 3" key="1">
    <citation type="journal article" date="2015" name="Stand. Genomic Sci.">
        <title>Genomic Encyclopedia of Bacterial and Archaeal Type Strains, Phase III: the genomes of soil and plant-associated and newly described type strains.</title>
        <authorList>
            <person name="Whitman W.B."/>
            <person name="Woyke T."/>
            <person name="Klenk H.P."/>
            <person name="Zhou Y."/>
            <person name="Lilburn T.G."/>
            <person name="Beck B.J."/>
            <person name="De Vos P."/>
            <person name="Vandamme P."/>
            <person name="Eisen J.A."/>
            <person name="Garrity G."/>
            <person name="Hugenholtz P."/>
            <person name="Kyrpides N.C."/>
        </authorList>
    </citation>
    <scope>NUCLEOTIDE SEQUENCE [LARGE SCALE GENOMIC DNA]</scope>
    <source>
        <strain evidence="2 3">CGMCC 1.10821</strain>
    </source>
</reference>
<keyword evidence="1" id="KW-0732">Signal</keyword>
<gene>
    <name evidence="2" type="ORF">IP90_01762</name>
</gene>